<evidence type="ECO:0000313" key="3">
    <source>
        <dbReference type="Proteomes" id="UP000557509"/>
    </source>
</evidence>
<evidence type="ECO:0000313" key="2">
    <source>
        <dbReference type="EMBL" id="KAF4639208.1"/>
    </source>
</evidence>
<feature type="compositionally biased region" description="Basic and acidic residues" evidence="1">
    <location>
        <begin position="337"/>
        <end position="369"/>
    </location>
</feature>
<comment type="caution">
    <text evidence="2">The sequence shown here is derived from an EMBL/GenBank/DDBJ whole genome shotgun (WGS) entry which is preliminary data.</text>
</comment>
<sequence length="470" mass="53490">MCNATSREKTEYTWNKFEVVHSGAENGEDLVSVKTREKMSIKCAECVPPDKLPNPTCGPFSFQDKDTFKCLERTARRLIYDIGAAQNMFFTYVRPTAQRTRMYKRSCKAARLLANCRACRAFLTKSAGEILVLRMQVVINGTWEYVLKKRREAKEEEHQSLIPEENGSHLQNRLTATGDLTYEQQNGPRENPEAHREETQIPCLRNGTSGQIITSMASASGGEKKLDNWKRCRLERELLRNLLKLHTLDPAPPPCCRNRQQSDGKTKIDLSTSRKGENDLLLLYLGDQAIAGYLEAVRDRATKELDLVTNEVAFSCMNGKGGEELFEWNSAESRSRETAFLQRGDDSKKAEEGNGGDRRGENEGQEKEGMSGTEGGGRVRQPRSLVDPWYERVLVEILDHLNLADFICTLWSESCVALRERLTDRKRKSQSKDIVECLDQNCPWFSGEFARSRRLHRERVGVLQSLRQAL</sequence>
<dbReference type="Proteomes" id="UP000557509">
    <property type="component" value="Unassembled WGS sequence"/>
</dbReference>
<name>A0A7J6JWG7_TOXGO</name>
<proteinExistence type="predicted"/>
<gene>
    <name evidence="2" type="ORF">TGRH88_049800</name>
</gene>
<organism evidence="2 3">
    <name type="scientific">Toxoplasma gondii</name>
    <dbReference type="NCBI Taxonomy" id="5811"/>
    <lineage>
        <taxon>Eukaryota</taxon>
        <taxon>Sar</taxon>
        <taxon>Alveolata</taxon>
        <taxon>Apicomplexa</taxon>
        <taxon>Conoidasida</taxon>
        <taxon>Coccidia</taxon>
        <taxon>Eucoccidiorida</taxon>
        <taxon>Eimeriorina</taxon>
        <taxon>Sarcocystidae</taxon>
        <taxon>Toxoplasma</taxon>
    </lineage>
</organism>
<dbReference type="AlphaFoldDB" id="A0A7J6JWG7"/>
<dbReference type="EMBL" id="JAAUHK010000196">
    <property type="protein sequence ID" value="KAF4639208.1"/>
    <property type="molecule type" value="Genomic_DNA"/>
</dbReference>
<keyword evidence="3" id="KW-1185">Reference proteome</keyword>
<protein>
    <submittedName>
        <fullName evidence="2">Uncharacterized protein</fullName>
    </submittedName>
</protein>
<feature type="region of interest" description="Disordered" evidence="1">
    <location>
        <begin position="337"/>
        <end position="381"/>
    </location>
</feature>
<accession>A0A7J6JWG7</accession>
<dbReference type="VEuPathDB" id="ToxoDB:TGME49_310275"/>
<evidence type="ECO:0000256" key="1">
    <source>
        <dbReference type="SAM" id="MobiDB-lite"/>
    </source>
</evidence>
<reference evidence="2 3" key="1">
    <citation type="submission" date="2020-03" db="EMBL/GenBank/DDBJ databases">
        <title>Genome sequence of Toxoplasma gondii RH-88 strain.</title>
        <authorList>
            <person name="Lorenzi H.A."/>
            <person name="Venepally P."/>
            <person name="Rozenberg A."/>
            <person name="Sibley D."/>
        </authorList>
    </citation>
    <scope>NUCLEOTIDE SEQUENCE [LARGE SCALE GENOMIC DNA]</scope>
    <source>
        <strain evidence="2 3">RH-88</strain>
    </source>
</reference>